<name>X1LW96_9ZZZZ</name>
<accession>X1LW96</accession>
<reference evidence="6" key="1">
    <citation type="journal article" date="2014" name="Front. Microbiol.">
        <title>High frequency of phylogenetically diverse reductive dehalogenase-homologous genes in deep subseafloor sedimentary metagenomes.</title>
        <authorList>
            <person name="Kawai M."/>
            <person name="Futagami T."/>
            <person name="Toyoda A."/>
            <person name="Takaki Y."/>
            <person name="Nishi S."/>
            <person name="Hori S."/>
            <person name="Arai W."/>
            <person name="Tsubouchi T."/>
            <person name="Morono Y."/>
            <person name="Uchiyama I."/>
            <person name="Ito T."/>
            <person name="Fujiyama A."/>
            <person name="Inagaki F."/>
            <person name="Takami H."/>
        </authorList>
    </citation>
    <scope>NUCLEOTIDE SEQUENCE</scope>
    <source>
        <strain evidence="6">Expedition CK06-06</strain>
    </source>
</reference>
<feature type="non-terminal residue" evidence="6">
    <location>
        <position position="190"/>
    </location>
</feature>
<dbReference type="NCBIfam" id="TIGR00214">
    <property type="entry name" value="lipB"/>
    <property type="match status" value="1"/>
</dbReference>
<evidence type="ECO:0000256" key="2">
    <source>
        <dbReference type="ARBA" id="ARBA00012334"/>
    </source>
</evidence>
<dbReference type="EC" id="2.3.1.181" evidence="2"/>
<dbReference type="EMBL" id="BARV01018789">
    <property type="protein sequence ID" value="GAI23657.1"/>
    <property type="molecule type" value="Genomic_DNA"/>
</dbReference>
<keyword evidence="3" id="KW-0808">Transferase</keyword>
<evidence type="ECO:0000256" key="4">
    <source>
        <dbReference type="ARBA" id="ARBA00023315"/>
    </source>
</evidence>
<dbReference type="CDD" id="cd16444">
    <property type="entry name" value="LipB"/>
    <property type="match status" value="1"/>
</dbReference>
<protein>
    <recommendedName>
        <fullName evidence="2">lipoyl(octanoyl) transferase</fullName>
        <ecNumber evidence="2">2.3.1.181</ecNumber>
    </recommendedName>
</protein>
<evidence type="ECO:0000313" key="6">
    <source>
        <dbReference type="EMBL" id="GAI23657.1"/>
    </source>
</evidence>
<dbReference type="PIRSF" id="PIRSF016262">
    <property type="entry name" value="LPLase"/>
    <property type="match status" value="1"/>
</dbReference>
<sequence>MILGIEKGTGTYGFRKLIVAEKNKNCPLRICDCGLADYRQVLKLQHQLHEERCQGKIANTVLIVEHHPVITLGARQNANKLLAGRSTLAQKQIDIVNIRRGGGTTAHNPGQLVFYPILHLPDFGLGISEYIRELEAIGVELLKQLGIRSQRRKGFPGLWVDDKKIASIGVRVSKFVAYHGMAINIQNDLS</sequence>
<dbReference type="PROSITE" id="PS51733">
    <property type="entry name" value="BPL_LPL_CATALYTIC"/>
    <property type="match status" value="1"/>
</dbReference>
<dbReference type="InterPro" id="IPR000544">
    <property type="entry name" value="Octanoyltransferase"/>
</dbReference>
<comment type="caution">
    <text evidence="6">The sequence shown here is derived from an EMBL/GenBank/DDBJ whole genome shotgun (WGS) entry which is preliminary data.</text>
</comment>
<dbReference type="PROSITE" id="PS01313">
    <property type="entry name" value="LIPB"/>
    <property type="match status" value="1"/>
</dbReference>
<dbReference type="PANTHER" id="PTHR10993">
    <property type="entry name" value="OCTANOYLTRANSFERASE"/>
    <property type="match status" value="1"/>
</dbReference>
<dbReference type="AlphaFoldDB" id="X1LW96"/>
<dbReference type="GO" id="GO:0033819">
    <property type="term" value="F:lipoyl(octanoyl) transferase activity"/>
    <property type="evidence" value="ECO:0007669"/>
    <property type="project" value="UniProtKB-EC"/>
</dbReference>
<dbReference type="SUPFAM" id="SSF55681">
    <property type="entry name" value="Class II aaRS and biotin synthetases"/>
    <property type="match status" value="1"/>
</dbReference>
<gene>
    <name evidence="6" type="ORF">S06H3_31703</name>
</gene>
<dbReference type="InterPro" id="IPR020605">
    <property type="entry name" value="Octanoyltransferase_CS"/>
</dbReference>
<dbReference type="UniPathway" id="UPA00538">
    <property type="reaction ID" value="UER00592"/>
</dbReference>
<dbReference type="InterPro" id="IPR045864">
    <property type="entry name" value="aa-tRNA-synth_II/BPL/LPL"/>
</dbReference>
<organism evidence="6">
    <name type="scientific">marine sediment metagenome</name>
    <dbReference type="NCBI Taxonomy" id="412755"/>
    <lineage>
        <taxon>unclassified sequences</taxon>
        <taxon>metagenomes</taxon>
        <taxon>ecological metagenomes</taxon>
    </lineage>
</organism>
<comment type="pathway">
    <text evidence="1">Protein modification; protein lipoylation via endogenous pathway; protein N(6)-(lipoyl)lysine from octanoyl-[acyl-carrier-protein]: step 1/2.</text>
</comment>
<dbReference type="Gene3D" id="3.30.930.10">
    <property type="entry name" value="Bira Bifunctional Protein, Domain 2"/>
    <property type="match status" value="1"/>
</dbReference>
<evidence type="ECO:0000259" key="5">
    <source>
        <dbReference type="PROSITE" id="PS51733"/>
    </source>
</evidence>
<dbReference type="InterPro" id="IPR004143">
    <property type="entry name" value="BPL_LPL_catalytic"/>
</dbReference>
<dbReference type="Pfam" id="PF21948">
    <property type="entry name" value="LplA-B_cat"/>
    <property type="match status" value="1"/>
</dbReference>
<proteinExistence type="predicted"/>
<dbReference type="GO" id="GO:0009249">
    <property type="term" value="P:protein lipoylation"/>
    <property type="evidence" value="ECO:0007669"/>
    <property type="project" value="InterPro"/>
</dbReference>
<feature type="domain" description="BPL/LPL catalytic" evidence="5">
    <location>
        <begin position="55"/>
        <end position="190"/>
    </location>
</feature>
<evidence type="ECO:0000256" key="1">
    <source>
        <dbReference type="ARBA" id="ARBA00004821"/>
    </source>
</evidence>
<evidence type="ECO:0000256" key="3">
    <source>
        <dbReference type="ARBA" id="ARBA00022679"/>
    </source>
</evidence>
<keyword evidence="4" id="KW-0012">Acyltransferase</keyword>
<dbReference type="PANTHER" id="PTHR10993:SF7">
    <property type="entry name" value="LIPOYLTRANSFERASE 2, MITOCHONDRIAL-RELATED"/>
    <property type="match status" value="1"/>
</dbReference>